<dbReference type="GO" id="GO:0045893">
    <property type="term" value="P:positive regulation of DNA-templated transcription"/>
    <property type="evidence" value="ECO:0007669"/>
    <property type="project" value="TreeGrafter"/>
</dbReference>
<dbReference type="GO" id="GO:0003700">
    <property type="term" value="F:DNA-binding transcription factor activity"/>
    <property type="evidence" value="ECO:0007669"/>
    <property type="project" value="InterPro"/>
</dbReference>
<dbReference type="GO" id="GO:0003677">
    <property type="term" value="F:DNA binding"/>
    <property type="evidence" value="ECO:0007669"/>
    <property type="project" value="TreeGrafter"/>
</dbReference>
<dbReference type="EMBL" id="VOIH02000002">
    <property type="protein sequence ID" value="KAF3454885.1"/>
    <property type="molecule type" value="Genomic_DNA"/>
</dbReference>
<organism evidence="6 7">
    <name type="scientific">Rhamnella rubrinervis</name>
    <dbReference type="NCBI Taxonomy" id="2594499"/>
    <lineage>
        <taxon>Eukaryota</taxon>
        <taxon>Viridiplantae</taxon>
        <taxon>Streptophyta</taxon>
        <taxon>Embryophyta</taxon>
        <taxon>Tracheophyta</taxon>
        <taxon>Spermatophyta</taxon>
        <taxon>Magnoliopsida</taxon>
        <taxon>eudicotyledons</taxon>
        <taxon>Gunneridae</taxon>
        <taxon>Pentapetalae</taxon>
        <taxon>rosids</taxon>
        <taxon>fabids</taxon>
        <taxon>Rosales</taxon>
        <taxon>Rhamnaceae</taxon>
        <taxon>rhamnoid group</taxon>
        <taxon>Rhamneae</taxon>
        <taxon>Rhamnella</taxon>
    </lineage>
</organism>
<keyword evidence="2" id="KW-0804">Transcription</keyword>
<proteinExistence type="predicted"/>
<evidence type="ECO:0000256" key="2">
    <source>
        <dbReference type="ARBA" id="ARBA00023163"/>
    </source>
</evidence>
<protein>
    <recommendedName>
        <fullName evidence="5">BZIP domain-containing protein</fullName>
    </recommendedName>
</protein>
<keyword evidence="3" id="KW-0539">Nucleus</keyword>
<dbReference type="Proteomes" id="UP000796880">
    <property type="component" value="Unassembled WGS sequence"/>
</dbReference>
<dbReference type="InterPro" id="IPR052483">
    <property type="entry name" value="bZIP_transcription_regulators"/>
</dbReference>
<dbReference type="CDD" id="cd14703">
    <property type="entry name" value="bZIP_plant_RF2"/>
    <property type="match status" value="1"/>
</dbReference>
<evidence type="ECO:0000256" key="4">
    <source>
        <dbReference type="SAM" id="MobiDB-lite"/>
    </source>
</evidence>
<sequence length="344" mass="38136">MEGLNNRAATRVAQNALPPLIPRVQGSNKSLIIPLPSSQESPGSGQDKGTRPDSNTETQVPQERDSDPNVDPKKHKRVVASRQYSQKYRFKQLQYIGQLETEVKALQAQVAIASPRIKYGDRQNSLLRAENSSMKQKLSAFSGELLFKQAQYEELKKERDALKLFSEAYQKQVADMIRNPYGGREAVKMEVQTRKTMGIGLQEIPARHKTTSSPPSSLEMVAPSNPTLGPSSSFQVWTTPYLTMNLDEAGTGASNPTSPVLSLNTDGHYQNTQDHVSLLPNKDPSSINGAADLGWGAEKNRFLLFVVCSFKWWLKVGHCKSTAQNHALNLLLRENSETILTETS</sequence>
<feature type="region of interest" description="Disordered" evidence="4">
    <location>
        <begin position="1"/>
        <end position="81"/>
    </location>
</feature>
<comment type="caution">
    <text evidence="6">The sequence shown here is derived from an EMBL/GenBank/DDBJ whole genome shotgun (WGS) entry which is preliminary data.</text>
</comment>
<dbReference type="SMART" id="SM00338">
    <property type="entry name" value="BRLZ"/>
    <property type="match status" value="1"/>
</dbReference>
<feature type="compositionally biased region" description="Basic and acidic residues" evidence="4">
    <location>
        <begin position="62"/>
        <end position="72"/>
    </location>
</feature>
<dbReference type="GO" id="GO:0005634">
    <property type="term" value="C:nucleus"/>
    <property type="evidence" value="ECO:0007669"/>
    <property type="project" value="TreeGrafter"/>
</dbReference>
<feature type="compositionally biased region" description="Polar residues" evidence="4">
    <location>
        <begin position="52"/>
        <end position="61"/>
    </location>
</feature>
<dbReference type="InterPro" id="IPR004827">
    <property type="entry name" value="bZIP"/>
</dbReference>
<accession>A0A8K0HLY8</accession>
<evidence type="ECO:0000313" key="7">
    <source>
        <dbReference type="Proteomes" id="UP000796880"/>
    </source>
</evidence>
<evidence type="ECO:0000256" key="1">
    <source>
        <dbReference type="ARBA" id="ARBA00023015"/>
    </source>
</evidence>
<keyword evidence="7" id="KW-1185">Reference proteome</keyword>
<dbReference type="OrthoDB" id="1190610at2759"/>
<gene>
    <name evidence="6" type="ORF">FNV43_RR05333</name>
</gene>
<feature type="compositionally biased region" description="Polar residues" evidence="4">
    <location>
        <begin position="25"/>
        <end position="44"/>
    </location>
</feature>
<dbReference type="AlphaFoldDB" id="A0A8K0HLY8"/>
<reference evidence="6" key="1">
    <citation type="submission" date="2020-03" db="EMBL/GenBank/DDBJ databases">
        <title>A high-quality chromosome-level genome assembly of a woody plant with both climbing and erect habits, Rhamnella rubrinervis.</title>
        <authorList>
            <person name="Lu Z."/>
            <person name="Yang Y."/>
            <person name="Zhu X."/>
            <person name="Sun Y."/>
        </authorList>
    </citation>
    <scope>NUCLEOTIDE SEQUENCE</scope>
    <source>
        <strain evidence="6">BYM</strain>
        <tissue evidence="6">Leaf</tissue>
    </source>
</reference>
<dbReference type="InterPro" id="IPR044759">
    <property type="entry name" value="bZIP_RF2"/>
</dbReference>
<evidence type="ECO:0000313" key="6">
    <source>
        <dbReference type="EMBL" id="KAF3454885.1"/>
    </source>
</evidence>
<evidence type="ECO:0000259" key="5">
    <source>
        <dbReference type="SMART" id="SM00338"/>
    </source>
</evidence>
<feature type="domain" description="BZIP" evidence="5">
    <location>
        <begin position="69"/>
        <end position="140"/>
    </location>
</feature>
<dbReference type="PANTHER" id="PTHR46391:SF21">
    <property type="entry name" value="BZIP DOMAIN-CONTAINING PROTEIN"/>
    <property type="match status" value="1"/>
</dbReference>
<name>A0A8K0HLY8_9ROSA</name>
<keyword evidence="1" id="KW-0805">Transcription regulation</keyword>
<evidence type="ECO:0000256" key="3">
    <source>
        <dbReference type="ARBA" id="ARBA00023242"/>
    </source>
</evidence>
<dbReference type="PANTHER" id="PTHR46391">
    <property type="entry name" value="BASIC LEUCINE ZIPPER 34"/>
    <property type="match status" value="1"/>
</dbReference>